<feature type="region of interest" description="Disordered" evidence="1">
    <location>
        <begin position="174"/>
        <end position="250"/>
    </location>
</feature>
<dbReference type="Pfam" id="PF03525">
    <property type="entry name" value="Meiotic_rec114"/>
    <property type="match status" value="1"/>
</dbReference>
<dbReference type="InterPro" id="IPR004354">
    <property type="entry name" value="Meiotic_Rec114"/>
</dbReference>
<dbReference type="EMBL" id="KN831772">
    <property type="protein sequence ID" value="KIM45306.1"/>
    <property type="molecule type" value="Genomic_DNA"/>
</dbReference>
<organism evidence="2 3">
    <name type="scientific">Hebeloma cylindrosporum</name>
    <dbReference type="NCBI Taxonomy" id="76867"/>
    <lineage>
        <taxon>Eukaryota</taxon>
        <taxon>Fungi</taxon>
        <taxon>Dikarya</taxon>
        <taxon>Basidiomycota</taxon>
        <taxon>Agaricomycotina</taxon>
        <taxon>Agaricomycetes</taxon>
        <taxon>Agaricomycetidae</taxon>
        <taxon>Agaricales</taxon>
        <taxon>Agaricineae</taxon>
        <taxon>Hymenogastraceae</taxon>
        <taxon>Hebeloma</taxon>
    </lineage>
</organism>
<dbReference type="HOGENOM" id="CLU_042827_0_0_1"/>
<evidence type="ECO:0000313" key="3">
    <source>
        <dbReference type="Proteomes" id="UP000053424"/>
    </source>
</evidence>
<proteinExistence type="predicted"/>
<reference evidence="2 3" key="1">
    <citation type="submission" date="2014-04" db="EMBL/GenBank/DDBJ databases">
        <authorList>
            <consortium name="DOE Joint Genome Institute"/>
            <person name="Kuo A."/>
            <person name="Gay G."/>
            <person name="Dore J."/>
            <person name="Kohler A."/>
            <person name="Nagy L.G."/>
            <person name="Floudas D."/>
            <person name="Copeland A."/>
            <person name="Barry K.W."/>
            <person name="Cichocki N."/>
            <person name="Veneault-Fourrey C."/>
            <person name="LaButti K."/>
            <person name="Lindquist E.A."/>
            <person name="Lipzen A."/>
            <person name="Lundell T."/>
            <person name="Morin E."/>
            <person name="Murat C."/>
            <person name="Sun H."/>
            <person name="Tunlid A."/>
            <person name="Henrissat B."/>
            <person name="Grigoriev I.V."/>
            <person name="Hibbett D.S."/>
            <person name="Martin F."/>
            <person name="Nordberg H.P."/>
            <person name="Cantor M.N."/>
            <person name="Hua S.X."/>
        </authorList>
    </citation>
    <scope>NUCLEOTIDE SEQUENCE [LARGE SCALE GENOMIC DNA]</scope>
    <source>
        <strain evidence="3">h7</strain>
    </source>
</reference>
<name>A0A0C3CNC4_HEBCY</name>
<gene>
    <name evidence="2" type="ORF">M413DRAFT_24540</name>
</gene>
<feature type="compositionally biased region" description="Polar residues" evidence="1">
    <location>
        <begin position="233"/>
        <end position="250"/>
    </location>
</feature>
<protein>
    <submittedName>
        <fullName evidence="2">Uncharacterized protein</fullName>
    </submittedName>
</protein>
<sequence length="411" mass="45399">MSHSTTGTSSYILTKYSRSYPVKRTLQKAQISSQIGPETAQEWQHFINPTIRLVLDVKASSIGELESVRLRILWQLDAGSNQPDISFASLLFEDLDLLSFASIASNVPRTQHIEALPLKAVYRDTVVGIRYFHNREDDDVPVYRRFQISFQSSSEAADLIEMIKPVCICKLNPITPGQSGPAPQTQIRRPTIRPQQPSVAASKSLLPNRGSPYTYPSFSNSKPTPPVRKEFVQGSQHIHQPSSSVTPFALSSSPNHLPISDTLFNSSSPPQPSAGRLLTVSSKPSINIKDLPIQNSEQWPSRIHEYSVPIMDNRLAIANNLPSSSIPSLPSSISSANILEPRAVSNSEMVPVNHEETRRGFLASMGETTSIYALSNTALEQMIGEVIREDGFVQLLEKISEMWTIKNVAGI</sequence>
<dbReference type="AlphaFoldDB" id="A0A0C3CNC4"/>
<dbReference type="Proteomes" id="UP000053424">
    <property type="component" value="Unassembled WGS sequence"/>
</dbReference>
<dbReference type="GO" id="GO:0007131">
    <property type="term" value="P:reciprocal meiotic recombination"/>
    <property type="evidence" value="ECO:0007669"/>
    <property type="project" value="InterPro"/>
</dbReference>
<evidence type="ECO:0000256" key="1">
    <source>
        <dbReference type="SAM" id="MobiDB-lite"/>
    </source>
</evidence>
<reference evidence="3" key="2">
    <citation type="submission" date="2015-01" db="EMBL/GenBank/DDBJ databases">
        <title>Evolutionary Origins and Diversification of the Mycorrhizal Mutualists.</title>
        <authorList>
            <consortium name="DOE Joint Genome Institute"/>
            <consortium name="Mycorrhizal Genomics Consortium"/>
            <person name="Kohler A."/>
            <person name="Kuo A."/>
            <person name="Nagy L.G."/>
            <person name="Floudas D."/>
            <person name="Copeland A."/>
            <person name="Barry K.W."/>
            <person name="Cichocki N."/>
            <person name="Veneault-Fourrey C."/>
            <person name="LaButti K."/>
            <person name="Lindquist E.A."/>
            <person name="Lipzen A."/>
            <person name="Lundell T."/>
            <person name="Morin E."/>
            <person name="Murat C."/>
            <person name="Riley R."/>
            <person name="Ohm R."/>
            <person name="Sun H."/>
            <person name="Tunlid A."/>
            <person name="Henrissat B."/>
            <person name="Grigoriev I.V."/>
            <person name="Hibbett D.S."/>
            <person name="Martin F."/>
        </authorList>
    </citation>
    <scope>NUCLEOTIDE SEQUENCE [LARGE SCALE GENOMIC DNA]</scope>
    <source>
        <strain evidence="3">h7</strain>
    </source>
</reference>
<accession>A0A0C3CNC4</accession>
<feature type="compositionally biased region" description="Polar residues" evidence="1">
    <location>
        <begin position="175"/>
        <end position="201"/>
    </location>
</feature>
<keyword evidence="3" id="KW-1185">Reference proteome</keyword>
<evidence type="ECO:0000313" key="2">
    <source>
        <dbReference type="EMBL" id="KIM45306.1"/>
    </source>
</evidence>
<dbReference type="OrthoDB" id="3364736at2759"/>